<protein>
    <submittedName>
        <fullName evidence="2">Uncharacterized protein</fullName>
    </submittedName>
</protein>
<keyword evidence="1" id="KW-0472">Membrane</keyword>
<accession>A0A7J4J0I2</accession>
<sequence>MADEKILIAIFAGALAIGAMVLFFSLASQPDKLENTPSNYAQLTSKENPDDICAVPAGTDPEEWKQHLGHHPDKYAQCLE</sequence>
<gene>
    <name evidence="2" type="ORF">HA254_04960</name>
</gene>
<keyword evidence="1" id="KW-1133">Transmembrane helix</keyword>
<dbReference type="Proteomes" id="UP000565078">
    <property type="component" value="Unassembled WGS sequence"/>
</dbReference>
<feature type="transmembrane region" description="Helical" evidence="1">
    <location>
        <begin position="6"/>
        <end position="27"/>
    </location>
</feature>
<dbReference type="AlphaFoldDB" id="A0A7J4J0I2"/>
<dbReference type="EMBL" id="DUGC01000076">
    <property type="protein sequence ID" value="HIH09989.1"/>
    <property type="molecule type" value="Genomic_DNA"/>
</dbReference>
<organism evidence="2 3">
    <name type="scientific">Candidatus Iainarchaeum sp</name>
    <dbReference type="NCBI Taxonomy" id="3101447"/>
    <lineage>
        <taxon>Archaea</taxon>
        <taxon>Candidatus Iainarchaeota</taxon>
        <taxon>Candidatus Iainarchaeia</taxon>
        <taxon>Candidatus Iainarchaeales</taxon>
        <taxon>Candidatus Iainarchaeaceae</taxon>
        <taxon>Candidatus Iainarchaeum</taxon>
    </lineage>
</organism>
<evidence type="ECO:0000313" key="3">
    <source>
        <dbReference type="Proteomes" id="UP000565078"/>
    </source>
</evidence>
<name>A0A7J4J0I2_9ARCH</name>
<comment type="caution">
    <text evidence="2">The sequence shown here is derived from an EMBL/GenBank/DDBJ whole genome shotgun (WGS) entry which is preliminary data.</text>
</comment>
<proteinExistence type="predicted"/>
<evidence type="ECO:0000256" key="1">
    <source>
        <dbReference type="SAM" id="Phobius"/>
    </source>
</evidence>
<keyword evidence="1" id="KW-0812">Transmembrane</keyword>
<reference evidence="3" key="1">
    <citation type="journal article" date="2020" name="bioRxiv">
        <title>A rank-normalized archaeal taxonomy based on genome phylogeny resolves widespread incomplete and uneven classifications.</title>
        <authorList>
            <person name="Rinke C."/>
            <person name="Chuvochina M."/>
            <person name="Mussig A.J."/>
            <person name="Chaumeil P.-A."/>
            <person name="Waite D.W."/>
            <person name="Whitman W.B."/>
            <person name="Parks D.H."/>
            <person name="Hugenholtz P."/>
        </authorList>
    </citation>
    <scope>NUCLEOTIDE SEQUENCE [LARGE SCALE GENOMIC DNA]</scope>
</reference>
<evidence type="ECO:0000313" key="2">
    <source>
        <dbReference type="EMBL" id="HIH09989.1"/>
    </source>
</evidence>